<dbReference type="InterPro" id="IPR038792">
    <property type="entry name" value="CFAP97D1/2"/>
</dbReference>
<proteinExistence type="inferred from homology"/>
<dbReference type="AlphaFoldDB" id="A0A8C6VL19"/>
<evidence type="ECO:0000256" key="1">
    <source>
        <dbReference type="ARBA" id="ARBA00008315"/>
    </source>
</evidence>
<evidence type="ECO:0000313" key="2">
    <source>
        <dbReference type="Ensembl" id="ENSNNAP00000006567.1"/>
    </source>
</evidence>
<dbReference type="OrthoDB" id="2163395at2759"/>
<dbReference type="GO" id="GO:0007288">
    <property type="term" value="P:sperm axoneme assembly"/>
    <property type="evidence" value="ECO:0007669"/>
    <property type="project" value="TreeGrafter"/>
</dbReference>
<dbReference type="InterPro" id="IPR029488">
    <property type="entry name" value="Hmw/CFAP97"/>
</dbReference>
<dbReference type="PANTHER" id="PTHR33768">
    <property type="entry name" value="MIP11318P"/>
    <property type="match status" value="1"/>
</dbReference>
<sequence length="158" mass="18720">MFESCQLPESCHEYSYLDSIRLGKTKLYDFGVNGFERDLGFYVFPLIIGKLNFNNSCKYNITRRVGLLQQENNSLCVRLANIYHGSGMVDCWNEYQQKSVFRQKQNIELVKISLENQAIFKRLRDRKATYDRKQYEKDWQASAFFPMVSKVQPSMFHQ</sequence>
<dbReference type="Pfam" id="PF13879">
    <property type="entry name" value="Hmw_CFAP97"/>
    <property type="match status" value="1"/>
</dbReference>
<dbReference type="GeneTree" id="ENSGT00960000190099"/>
<dbReference type="Proteomes" id="UP000694559">
    <property type="component" value="Unplaced"/>
</dbReference>
<comment type="similarity">
    <text evidence="1">Belongs to the CFAP97 family.</text>
</comment>
<reference evidence="2" key="2">
    <citation type="submission" date="2025-09" db="UniProtKB">
        <authorList>
            <consortium name="Ensembl"/>
        </authorList>
    </citation>
    <scope>IDENTIFICATION</scope>
</reference>
<evidence type="ECO:0000313" key="3">
    <source>
        <dbReference type="Proteomes" id="UP000694559"/>
    </source>
</evidence>
<accession>A0A8C6VL19</accession>
<reference evidence="2" key="1">
    <citation type="submission" date="2025-08" db="UniProtKB">
        <authorList>
            <consortium name="Ensembl"/>
        </authorList>
    </citation>
    <scope>IDENTIFICATION</scope>
</reference>
<protein>
    <submittedName>
        <fullName evidence="2">Uncharacterized protein</fullName>
    </submittedName>
</protein>
<organism evidence="2 3">
    <name type="scientific">Naja naja</name>
    <name type="common">Indian cobra</name>
    <dbReference type="NCBI Taxonomy" id="35670"/>
    <lineage>
        <taxon>Eukaryota</taxon>
        <taxon>Metazoa</taxon>
        <taxon>Chordata</taxon>
        <taxon>Craniata</taxon>
        <taxon>Vertebrata</taxon>
        <taxon>Euteleostomi</taxon>
        <taxon>Lepidosauria</taxon>
        <taxon>Squamata</taxon>
        <taxon>Bifurcata</taxon>
        <taxon>Unidentata</taxon>
        <taxon>Episquamata</taxon>
        <taxon>Toxicofera</taxon>
        <taxon>Serpentes</taxon>
        <taxon>Colubroidea</taxon>
        <taxon>Elapidae</taxon>
        <taxon>Elapinae</taxon>
        <taxon>Naja</taxon>
    </lineage>
</organism>
<name>A0A8C6VL19_NAJNA</name>
<dbReference type="PANTHER" id="PTHR33768:SF5">
    <property type="entry name" value="SPERM AXONEMAL MAINTENANCE PROTEIN CFAP97D1"/>
    <property type="match status" value="1"/>
</dbReference>
<keyword evidence="3" id="KW-1185">Reference proteome</keyword>
<dbReference type="Ensembl" id="ENSNNAT00000006887.1">
    <property type="protein sequence ID" value="ENSNNAP00000006567.1"/>
    <property type="gene ID" value="ENSNNAG00000004435.1"/>
</dbReference>